<dbReference type="InterPro" id="IPR006626">
    <property type="entry name" value="PbH1"/>
</dbReference>
<evidence type="ECO:0000256" key="2">
    <source>
        <dbReference type="ARBA" id="ARBA00022525"/>
    </source>
</evidence>
<comment type="subcellular location">
    <subcellularLocation>
        <location evidence="1">Secreted</location>
    </subcellularLocation>
</comment>
<sequence length="516" mass="54717">MFKSIKKVVLGASMVLLVTTGIQWNTSQAVAAETQYYVSTSGSDSNAGTLSAPWKTLQHAADVATAGSTVYIRGGTYNQKLKITKSGSSTGAITFSNYASEKPIIDGTGLSVTGLEGLIDIQNADYITIQGLELSNYKTATKDLLPIGIYVHGKGSNIKLLNNKIHDIKSTATPTSTPSGDIWLGRDAHGIAVYGTQAPASINNLTISGNELYNLVLGTSEALVVNGNVDTFSILNNTIHDADNIGIDVIGFEGKSPTVAYDQARNGLIQGNKVYNITSNNNVSYGPVPNNTNSADGIYVDGGKDTIIERNYSYNNDIGIEIASEHAGKATDNITVRSNMVYKNRLTGIAMGGYDTGRGSTTNSKIVNNTLYKNDTLGDDNGQLLVQYDTSNNIIKNNIMVAGTSNALITNPYTKNSGNVVDYNLYFASGSSDSTFWIWKNKEYNGFAAYKSGSGNDAHSIFADPKFVNVSADNYHIQATSPAVDKGSTDTAIIGTADIDGQNRVSGSAVNIGADE</sequence>
<dbReference type="InterPro" id="IPR011050">
    <property type="entry name" value="Pectin_lyase_fold/virulence"/>
</dbReference>
<proteinExistence type="predicted"/>
<evidence type="ECO:0000313" key="6">
    <source>
        <dbReference type="EMBL" id="ODP28897.1"/>
    </source>
</evidence>
<dbReference type="InterPro" id="IPR052052">
    <property type="entry name" value="Polysaccharide_Lyase_9"/>
</dbReference>
<dbReference type="PANTHER" id="PTHR40088:SF2">
    <property type="entry name" value="SECRETED SUGAR HYDROLASE"/>
    <property type="match status" value="1"/>
</dbReference>
<comment type="caution">
    <text evidence="6">The sequence shown here is derived from an EMBL/GenBank/DDBJ whole genome shotgun (WGS) entry which is preliminary data.</text>
</comment>
<dbReference type="GO" id="GO:0030570">
    <property type="term" value="F:pectate lyase activity"/>
    <property type="evidence" value="ECO:0007669"/>
    <property type="project" value="UniProtKB-EC"/>
</dbReference>
<dbReference type="InterPro" id="IPR059226">
    <property type="entry name" value="Choice_anch_Q_dom"/>
</dbReference>
<accession>A0A1E3L4Z3</accession>
<dbReference type="Proteomes" id="UP000094578">
    <property type="component" value="Unassembled WGS sequence"/>
</dbReference>
<keyword evidence="7" id="KW-1185">Reference proteome</keyword>
<evidence type="ECO:0000256" key="3">
    <source>
        <dbReference type="ARBA" id="ARBA00022729"/>
    </source>
</evidence>
<dbReference type="InterPro" id="IPR053868">
    <property type="entry name" value="Pel9A-like_beta_helix"/>
</dbReference>
<feature type="signal peptide" evidence="4">
    <location>
        <begin position="1"/>
        <end position="31"/>
    </location>
</feature>
<dbReference type="SMART" id="SM00710">
    <property type="entry name" value="PbH1"/>
    <property type="match status" value="8"/>
</dbReference>
<evidence type="ECO:0000313" key="7">
    <source>
        <dbReference type="Proteomes" id="UP000094578"/>
    </source>
</evidence>
<keyword evidence="3 4" id="KW-0732">Signal</keyword>
<evidence type="ECO:0000256" key="4">
    <source>
        <dbReference type="SAM" id="SignalP"/>
    </source>
</evidence>
<dbReference type="Gene3D" id="2.160.20.10">
    <property type="entry name" value="Single-stranded right-handed beta-helix, Pectin lyase-like"/>
    <property type="match status" value="1"/>
</dbReference>
<dbReference type="PATRIC" id="fig|1886670.3.peg.1707"/>
<dbReference type="InterPro" id="IPR012334">
    <property type="entry name" value="Pectin_lyas_fold"/>
</dbReference>
<dbReference type="EC" id="4.2.2.2" evidence="6"/>
<feature type="chain" id="PRO_5009131414" evidence="4">
    <location>
        <begin position="32"/>
        <end position="516"/>
    </location>
</feature>
<dbReference type="GO" id="GO:0005576">
    <property type="term" value="C:extracellular region"/>
    <property type="evidence" value="ECO:0007669"/>
    <property type="project" value="UniProtKB-SubCell"/>
</dbReference>
<evidence type="ECO:0000259" key="5">
    <source>
        <dbReference type="Pfam" id="PF22842"/>
    </source>
</evidence>
<organism evidence="6 7">
    <name type="scientific">Paenibacillus nuruki</name>
    <dbReference type="NCBI Taxonomy" id="1886670"/>
    <lineage>
        <taxon>Bacteria</taxon>
        <taxon>Bacillati</taxon>
        <taxon>Bacillota</taxon>
        <taxon>Bacilli</taxon>
        <taxon>Bacillales</taxon>
        <taxon>Paenibacillaceae</taxon>
        <taxon>Paenibacillus</taxon>
    </lineage>
</organism>
<dbReference type="AlphaFoldDB" id="A0A1E3L4Z3"/>
<keyword evidence="2" id="KW-0964">Secreted</keyword>
<feature type="domain" description="Pel9A-like right handed beta-helix region" evidence="5">
    <location>
        <begin position="28"/>
        <end position="78"/>
    </location>
</feature>
<dbReference type="PANTHER" id="PTHR40088">
    <property type="entry name" value="PECTATE LYASE (EUROFUNG)"/>
    <property type="match status" value="1"/>
</dbReference>
<dbReference type="Pfam" id="PF22842">
    <property type="entry name" value="Pel9A-like_beta_helix"/>
    <property type="match status" value="1"/>
</dbReference>
<dbReference type="SUPFAM" id="SSF51126">
    <property type="entry name" value="Pectin lyase-like"/>
    <property type="match status" value="1"/>
</dbReference>
<gene>
    <name evidence="6" type="ORF">PTI45_01676</name>
</gene>
<protein>
    <submittedName>
        <fullName evidence="6">Pectate lyase</fullName>
        <ecNumber evidence="6">4.2.2.2</ecNumber>
    </submittedName>
</protein>
<reference evidence="6 7" key="1">
    <citation type="submission" date="2016-08" db="EMBL/GenBank/DDBJ databases">
        <title>Genome sequencing of Paenibacillus sp. TI45-13ar, isolated from Korean traditional nuruk.</title>
        <authorList>
            <person name="Kim S.-J."/>
        </authorList>
    </citation>
    <scope>NUCLEOTIDE SEQUENCE [LARGE SCALE GENOMIC DNA]</scope>
    <source>
        <strain evidence="6 7">TI45-13ar</strain>
    </source>
</reference>
<dbReference type="STRING" id="1886670.PTI45_01676"/>
<name>A0A1E3L4Z3_9BACL</name>
<dbReference type="NCBIfam" id="NF041518">
    <property type="entry name" value="choice_anch_Q"/>
    <property type="match status" value="1"/>
</dbReference>
<keyword evidence="6" id="KW-0456">Lyase</keyword>
<evidence type="ECO:0000256" key="1">
    <source>
        <dbReference type="ARBA" id="ARBA00004613"/>
    </source>
</evidence>
<dbReference type="EMBL" id="MDER01000033">
    <property type="protein sequence ID" value="ODP28897.1"/>
    <property type="molecule type" value="Genomic_DNA"/>
</dbReference>